<dbReference type="NCBIfam" id="TIGR01200">
    <property type="entry name" value="GLPGLI"/>
    <property type="match status" value="1"/>
</dbReference>
<dbReference type="InterPro" id="IPR005901">
    <property type="entry name" value="GLPGLI"/>
</dbReference>
<sequence>MVFCGMKRCYLLVIVCTVISGVFAQNRTIEPAILEVCYESWEEAHDDAYILRVGKTTNQFFSVYRNRTDSLLNTNETTLNMVWQEFQETDDKSADRSKRLKSSTINRELLYQDLTTGKLSLYSNYASAYNTYEEDIPTQEWTIDTDSTMTILGMECHYAKTKFRGREWKVWFTEEIPVSLGPWKLNGLPGLILKATADDDFIKLTAVSVKTEGIDPVTFYNWGKNNYYKMTREKFLKYKNRPRTIPYSDKVISAKPYIELE</sequence>
<dbReference type="EMBL" id="FOIQ01000002">
    <property type="protein sequence ID" value="SEW01330.1"/>
    <property type="molecule type" value="Genomic_DNA"/>
</dbReference>
<name>A0A1I0NIK3_9BACT</name>
<dbReference type="AlphaFoldDB" id="A0A1I0NIK3"/>
<evidence type="ECO:0000313" key="3">
    <source>
        <dbReference type="Proteomes" id="UP000199373"/>
    </source>
</evidence>
<reference evidence="2 3" key="1">
    <citation type="submission" date="2016-10" db="EMBL/GenBank/DDBJ databases">
        <authorList>
            <person name="de Groot N.N."/>
        </authorList>
    </citation>
    <scope>NUCLEOTIDE SEQUENCE [LARGE SCALE GENOMIC DNA]</scope>
    <source>
        <strain evidence="2 3">TC2-24</strain>
    </source>
</reference>
<evidence type="ECO:0000313" key="2">
    <source>
        <dbReference type="EMBL" id="SEW01330.1"/>
    </source>
</evidence>
<keyword evidence="1" id="KW-0732">Signal</keyword>
<feature type="signal peptide" evidence="1">
    <location>
        <begin position="1"/>
        <end position="24"/>
    </location>
</feature>
<keyword evidence="3" id="KW-1185">Reference proteome</keyword>
<proteinExistence type="predicted"/>
<gene>
    <name evidence="2" type="ORF">SAMN04487850_1280</name>
</gene>
<evidence type="ECO:0000256" key="1">
    <source>
        <dbReference type="SAM" id="SignalP"/>
    </source>
</evidence>
<feature type="chain" id="PRO_5011629263" evidence="1">
    <location>
        <begin position="25"/>
        <end position="261"/>
    </location>
</feature>
<dbReference type="Proteomes" id="UP000199373">
    <property type="component" value="Unassembled WGS sequence"/>
</dbReference>
<protein>
    <submittedName>
        <fullName evidence="2">GLPGLI family protein</fullName>
    </submittedName>
</protein>
<organism evidence="2 3">
    <name type="scientific">Prevotella aff. ruminicola Tc2-24</name>
    <dbReference type="NCBI Taxonomy" id="81582"/>
    <lineage>
        <taxon>Bacteria</taxon>
        <taxon>Pseudomonadati</taxon>
        <taxon>Bacteroidota</taxon>
        <taxon>Bacteroidia</taxon>
        <taxon>Bacteroidales</taxon>
        <taxon>Prevotellaceae</taxon>
        <taxon>Prevotella</taxon>
    </lineage>
</organism>
<accession>A0A1I0NIK3</accession>
<dbReference type="Pfam" id="PF22252">
    <property type="entry name" value="PNGase_F-II_N"/>
    <property type="match status" value="1"/>
</dbReference>